<dbReference type="PANTHER" id="PTHR13847:SF193">
    <property type="entry name" value="PYRUVATE DEHYDROGENASE PHOSPHATASE REGULATORY SUBUNIT, MITOCHONDRIAL"/>
    <property type="match status" value="1"/>
</dbReference>
<reference evidence="2 3" key="1">
    <citation type="submission" date="2018-11" db="EMBL/GenBank/DDBJ databases">
        <title>Genome sequence of Apiotrichum porosum DSM 27194.</title>
        <authorList>
            <person name="Aliyu H."/>
            <person name="Gorte O."/>
            <person name="Ochsenreither K."/>
        </authorList>
    </citation>
    <scope>NUCLEOTIDE SEQUENCE [LARGE SCALE GENOMIC DNA]</scope>
    <source>
        <strain evidence="2 3">DSM 27194</strain>
    </source>
</reference>
<evidence type="ECO:0000259" key="1">
    <source>
        <dbReference type="Pfam" id="PF01266"/>
    </source>
</evidence>
<gene>
    <name evidence="2" type="ORF">EHS24_002169</name>
</gene>
<dbReference type="PANTHER" id="PTHR13847">
    <property type="entry name" value="SARCOSINE DEHYDROGENASE-RELATED"/>
    <property type="match status" value="1"/>
</dbReference>
<feature type="domain" description="FAD dependent oxidoreductase" evidence="1">
    <location>
        <begin position="5"/>
        <end position="363"/>
    </location>
</feature>
<accession>A0A427XI70</accession>
<dbReference type="STRING" id="105984.A0A427XI70"/>
<proteinExistence type="predicted"/>
<dbReference type="Pfam" id="PF01266">
    <property type="entry name" value="DAO"/>
    <property type="match status" value="1"/>
</dbReference>
<dbReference type="Gene3D" id="3.50.50.60">
    <property type="entry name" value="FAD/NAD(P)-binding domain"/>
    <property type="match status" value="1"/>
</dbReference>
<dbReference type="SUPFAM" id="SSF51905">
    <property type="entry name" value="FAD/NAD(P)-binding domain"/>
    <property type="match status" value="1"/>
</dbReference>
<evidence type="ECO:0000313" key="3">
    <source>
        <dbReference type="Proteomes" id="UP000279236"/>
    </source>
</evidence>
<dbReference type="AlphaFoldDB" id="A0A427XI70"/>
<dbReference type="Gene3D" id="3.30.9.10">
    <property type="entry name" value="D-Amino Acid Oxidase, subunit A, domain 2"/>
    <property type="match status" value="1"/>
</dbReference>
<dbReference type="GO" id="GO:0005739">
    <property type="term" value="C:mitochondrion"/>
    <property type="evidence" value="ECO:0007669"/>
    <property type="project" value="TreeGrafter"/>
</dbReference>
<dbReference type="EMBL" id="RSCE01000012">
    <property type="protein sequence ID" value="RSH78444.1"/>
    <property type="molecule type" value="Genomic_DNA"/>
</dbReference>
<dbReference type="GeneID" id="39586712"/>
<name>A0A427XI70_9TREE</name>
<dbReference type="OrthoDB" id="498204at2759"/>
<evidence type="ECO:0000313" key="2">
    <source>
        <dbReference type="EMBL" id="RSH78444.1"/>
    </source>
</evidence>
<keyword evidence="3" id="KW-1185">Reference proteome</keyword>
<dbReference type="Proteomes" id="UP000279236">
    <property type="component" value="Unassembled WGS sequence"/>
</dbReference>
<organism evidence="2 3">
    <name type="scientific">Apiotrichum porosum</name>
    <dbReference type="NCBI Taxonomy" id="105984"/>
    <lineage>
        <taxon>Eukaryota</taxon>
        <taxon>Fungi</taxon>
        <taxon>Dikarya</taxon>
        <taxon>Basidiomycota</taxon>
        <taxon>Agaricomycotina</taxon>
        <taxon>Tremellomycetes</taxon>
        <taxon>Trichosporonales</taxon>
        <taxon>Trichosporonaceae</taxon>
        <taxon>Apiotrichum</taxon>
    </lineage>
</organism>
<comment type="caution">
    <text evidence="2">The sequence shown here is derived from an EMBL/GenBank/DDBJ whole genome shotgun (WGS) entry which is preliminary data.</text>
</comment>
<dbReference type="SUPFAM" id="SSF54373">
    <property type="entry name" value="FAD-linked reductases, C-terminal domain"/>
    <property type="match status" value="1"/>
</dbReference>
<sequence length="416" mass="42921">MTDYDVAIIGAGIVGSTLASLLAPHTNLVLIDRSVRGLHGSTGHAPGFVGQLNTLAPLTELAKRTVKHYTSVPGGFDIVGGLEVARSEAEEANLTERAQLAHDAGLAARLVSASDAAELAPAFIDGERVTAALHFPNDGTANARHLATAGQDAAESAGAKLLDADVTAITKSESGPGYTLTTSTGTFTAAHVVVCTGVWASQLLPTLSAAAVSVAHPYAYSSQRTQRPATSPFIRWPAAHVYARDHGVRDGIGSYDHDPVHVSATACARMPSAYGEWEPAFDSVIDRALGLLPAQTAETFGPIVAPAPAAVDTVKATDVPYVFNGLFTVTPDGMPLVGHLEGGLWCAVGVWVTHAAGSAGLLAGQILSAVGKGPKPSIEDEGLGKAVDPKRFAGLEAAVLERKALASYNDIYNKEA</sequence>
<dbReference type="InterPro" id="IPR036188">
    <property type="entry name" value="FAD/NAD-bd_sf"/>
</dbReference>
<protein>
    <recommendedName>
        <fullName evidence="1">FAD dependent oxidoreductase domain-containing protein</fullName>
    </recommendedName>
</protein>
<dbReference type="InterPro" id="IPR006076">
    <property type="entry name" value="FAD-dep_OxRdtase"/>
</dbReference>
<dbReference type="RefSeq" id="XP_028473591.1">
    <property type="nucleotide sequence ID" value="XM_028617913.1"/>
</dbReference>